<dbReference type="Gene3D" id="3.30.300.30">
    <property type="match status" value="1"/>
</dbReference>
<dbReference type="InterPro" id="IPR045851">
    <property type="entry name" value="AMP-bd_C_sf"/>
</dbReference>
<sequence>MQAGLVSGDRALSLQELRLRALRAARGFDALGVGRGDAVALMLRNDFPLLEASLAAGDLGAYATPVNFHYRADEAAHILQDCGAKALVIHADLIPQIGTALPADIPVLVVPTPPEIQAAHGVAPVEAAVPPGMTGWEDFLAAHAPWDRPPQLPPASLIYTSGTTGRPKGVRRLPPTPAQYELVNRMRVLVFGIDGPVRSVMAAPLYHTAPNAYGLSVLREGGLLVLQPRFDPEDLLRLIERHRITHLYLVPTMFVRLLKLPDEVRRRYDVSSLRFVLHAAAPCPPDVKRAMIAWWGPVINEFYASTEAATVTFVTAEEWLRHPGTVGKPPPDVEVRILDDQRRPVPPGTPGEIYSRHRHMPDFTYHGLEERRREVEHDGLITSGDVGYFDAEGYLYLCDRKRDMVISGGVNLYPAEIEHALITMPGVQDCACFGIPDDDLGEAMMAVVQAEDGVDLTAEDIRTWLRERLAGVKVPKRIELRDSLPREDSGKIFKRKLREPYWRGTGRAI</sequence>
<dbReference type="PANTHER" id="PTHR43201">
    <property type="entry name" value="ACYL-COA SYNTHETASE"/>
    <property type="match status" value="1"/>
</dbReference>
<evidence type="ECO:0000259" key="4">
    <source>
        <dbReference type="Pfam" id="PF13193"/>
    </source>
</evidence>
<dbReference type="InterPro" id="IPR042099">
    <property type="entry name" value="ANL_N_sf"/>
</dbReference>
<dbReference type="Pfam" id="PF13193">
    <property type="entry name" value="AMP-binding_C"/>
    <property type="match status" value="1"/>
</dbReference>
<dbReference type="SUPFAM" id="SSF56801">
    <property type="entry name" value="Acetyl-CoA synthetase-like"/>
    <property type="match status" value="1"/>
</dbReference>
<dbReference type="InterPro" id="IPR000873">
    <property type="entry name" value="AMP-dep_synth/lig_dom"/>
</dbReference>
<evidence type="ECO:0000256" key="1">
    <source>
        <dbReference type="ARBA" id="ARBA00006432"/>
    </source>
</evidence>
<dbReference type="InterPro" id="IPR020845">
    <property type="entry name" value="AMP-binding_CS"/>
</dbReference>
<proteinExistence type="inferred from homology"/>
<dbReference type="EMBL" id="JBHTCM010000006">
    <property type="protein sequence ID" value="MFC7332673.1"/>
    <property type="molecule type" value="Genomic_DNA"/>
</dbReference>
<dbReference type="Pfam" id="PF00501">
    <property type="entry name" value="AMP-binding"/>
    <property type="match status" value="1"/>
</dbReference>
<keyword evidence="2" id="KW-0436">Ligase</keyword>
<evidence type="ECO:0000259" key="3">
    <source>
        <dbReference type="Pfam" id="PF00501"/>
    </source>
</evidence>
<dbReference type="NCBIfam" id="NF009071">
    <property type="entry name" value="PRK12406.1"/>
    <property type="match status" value="1"/>
</dbReference>
<dbReference type="PANTHER" id="PTHR43201:SF5">
    <property type="entry name" value="MEDIUM-CHAIN ACYL-COA LIGASE ACSF2, MITOCHONDRIAL"/>
    <property type="match status" value="1"/>
</dbReference>
<dbReference type="Gene3D" id="3.40.50.12780">
    <property type="entry name" value="N-terminal domain of ligase-like"/>
    <property type="match status" value="1"/>
</dbReference>
<reference evidence="6" key="1">
    <citation type="journal article" date="2019" name="Int. J. Syst. Evol. Microbiol.">
        <title>The Global Catalogue of Microorganisms (GCM) 10K type strain sequencing project: providing services to taxonomists for standard genome sequencing and annotation.</title>
        <authorList>
            <consortium name="The Broad Institute Genomics Platform"/>
            <consortium name="The Broad Institute Genome Sequencing Center for Infectious Disease"/>
            <person name="Wu L."/>
            <person name="Ma J."/>
        </authorList>
    </citation>
    <scope>NUCLEOTIDE SEQUENCE [LARGE SCALE GENOMIC DNA]</scope>
    <source>
        <strain evidence="6">CGMCC 1.16275</strain>
    </source>
</reference>
<dbReference type="RefSeq" id="WP_377357229.1">
    <property type="nucleotide sequence ID" value="NZ_JBHTCM010000006.1"/>
</dbReference>
<dbReference type="InterPro" id="IPR025110">
    <property type="entry name" value="AMP-bd_C"/>
</dbReference>
<comment type="caution">
    <text evidence="5">The sequence shown here is derived from an EMBL/GenBank/DDBJ whole genome shotgun (WGS) entry which is preliminary data.</text>
</comment>
<feature type="domain" description="AMP-binding enzyme C-terminal" evidence="4">
    <location>
        <begin position="416"/>
        <end position="491"/>
    </location>
</feature>
<evidence type="ECO:0000313" key="5">
    <source>
        <dbReference type="EMBL" id="MFC7332673.1"/>
    </source>
</evidence>
<gene>
    <name evidence="5" type="ORF">ACFQPS_05825</name>
</gene>
<evidence type="ECO:0000256" key="2">
    <source>
        <dbReference type="ARBA" id="ARBA00022598"/>
    </source>
</evidence>
<keyword evidence="6" id="KW-1185">Reference proteome</keyword>
<name>A0ABW2KRR8_9PROT</name>
<dbReference type="Proteomes" id="UP001596456">
    <property type="component" value="Unassembled WGS sequence"/>
</dbReference>
<evidence type="ECO:0000313" key="6">
    <source>
        <dbReference type="Proteomes" id="UP001596456"/>
    </source>
</evidence>
<comment type="similarity">
    <text evidence="1">Belongs to the ATP-dependent AMP-binding enzyme family.</text>
</comment>
<feature type="domain" description="AMP-dependent synthetase/ligase" evidence="3">
    <location>
        <begin position="6"/>
        <end position="359"/>
    </location>
</feature>
<accession>A0ABW2KRR8</accession>
<organism evidence="5 6">
    <name type="scientific">Rhodocista pekingensis</name>
    <dbReference type="NCBI Taxonomy" id="201185"/>
    <lineage>
        <taxon>Bacteria</taxon>
        <taxon>Pseudomonadati</taxon>
        <taxon>Pseudomonadota</taxon>
        <taxon>Alphaproteobacteria</taxon>
        <taxon>Rhodospirillales</taxon>
        <taxon>Azospirillaceae</taxon>
        <taxon>Rhodocista</taxon>
    </lineage>
</organism>
<dbReference type="PROSITE" id="PS00455">
    <property type="entry name" value="AMP_BINDING"/>
    <property type="match status" value="1"/>
</dbReference>
<protein>
    <submittedName>
        <fullName evidence="5">Acyl-CoA synthetase</fullName>
    </submittedName>
</protein>